<reference evidence="2" key="1">
    <citation type="submission" date="2006-10" db="EMBL/GenBank/DDBJ databases">
        <authorList>
            <person name="Amadeo P."/>
            <person name="Zhao Q."/>
            <person name="Wortman J."/>
            <person name="Fraser-Liggett C."/>
            <person name="Carlton J."/>
        </authorList>
    </citation>
    <scope>NUCLEOTIDE SEQUENCE</scope>
    <source>
        <strain evidence="2">G3</strain>
    </source>
</reference>
<dbReference type="InParanoid" id="A2EBE3"/>
<dbReference type="VEuPathDB" id="TrichDB:TVAGG3_0406380"/>
<feature type="compositionally biased region" description="Pro residues" evidence="1">
    <location>
        <begin position="56"/>
        <end position="65"/>
    </location>
</feature>
<dbReference type="Proteomes" id="UP000001542">
    <property type="component" value="Unassembled WGS sequence"/>
</dbReference>
<gene>
    <name evidence="2" type="ORF">TVAG_127820</name>
</gene>
<dbReference type="KEGG" id="tva:4767916"/>
<dbReference type="VEuPathDB" id="TrichDB:TVAG_127820"/>
<name>A2EBE3_TRIV3</name>
<dbReference type="RefSeq" id="XP_001322196.1">
    <property type="nucleotide sequence ID" value="XM_001322161.1"/>
</dbReference>
<proteinExistence type="predicted"/>
<organism evidence="2 3">
    <name type="scientific">Trichomonas vaginalis (strain ATCC PRA-98 / G3)</name>
    <dbReference type="NCBI Taxonomy" id="412133"/>
    <lineage>
        <taxon>Eukaryota</taxon>
        <taxon>Metamonada</taxon>
        <taxon>Parabasalia</taxon>
        <taxon>Trichomonadida</taxon>
        <taxon>Trichomonadidae</taxon>
        <taxon>Trichomonas</taxon>
    </lineage>
</organism>
<accession>A2EBE3</accession>
<reference evidence="2" key="2">
    <citation type="journal article" date="2007" name="Science">
        <title>Draft genome sequence of the sexually transmitted pathogen Trichomonas vaginalis.</title>
        <authorList>
            <person name="Carlton J.M."/>
            <person name="Hirt R.P."/>
            <person name="Silva J.C."/>
            <person name="Delcher A.L."/>
            <person name="Schatz M."/>
            <person name="Zhao Q."/>
            <person name="Wortman J.R."/>
            <person name="Bidwell S.L."/>
            <person name="Alsmark U.C.M."/>
            <person name="Besteiro S."/>
            <person name="Sicheritz-Ponten T."/>
            <person name="Noel C.J."/>
            <person name="Dacks J.B."/>
            <person name="Foster P.G."/>
            <person name="Simillion C."/>
            <person name="Van de Peer Y."/>
            <person name="Miranda-Saavedra D."/>
            <person name="Barton G.J."/>
            <person name="Westrop G.D."/>
            <person name="Mueller S."/>
            <person name="Dessi D."/>
            <person name="Fiori P.L."/>
            <person name="Ren Q."/>
            <person name="Paulsen I."/>
            <person name="Zhang H."/>
            <person name="Bastida-Corcuera F.D."/>
            <person name="Simoes-Barbosa A."/>
            <person name="Brown M.T."/>
            <person name="Hayes R.D."/>
            <person name="Mukherjee M."/>
            <person name="Okumura C.Y."/>
            <person name="Schneider R."/>
            <person name="Smith A.J."/>
            <person name="Vanacova S."/>
            <person name="Villalvazo M."/>
            <person name="Haas B.J."/>
            <person name="Pertea M."/>
            <person name="Feldblyum T.V."/>
            <person name="Utterback T.R."/>
            <person name="Shu C.L."/>
            <person name="Osoegawa K."/>
            <person name="de Jong P.J."/>
            <person name="Hrdy I."/>
            <person name="Horvathova L."/>
            <person name="Zubacova Z."/>
            <person name="Dolezal P."/>
            <person name="Malik S.B."/>
            <person name="Logsdon J.M. Jr."/>
            <person name="Henze K."/>
            <person name="Gupta A."/>
            <person name="Wang C.C."/>
            <person name="Dunne R.L."/>
            <person name="Upcroft J.A."/>
            <person name="Upcroft P."/>
            <person name="White O."/>
            <person name="Salzberg S.L."/>
            <person name="Tang P."/>
            <person name="Chiu C.-H."/>
            <person name="Lee Y.-S."/>
            <person name="Embley T.M."/>
            <person name="Coombs G.H."/>
            <person name="Mottram J.C."/>
            <person name="Tachezy J."/>
            <person name="Fraser-Liggett C.M."/>
            <person name="Johnson P.J."/>
        </authorList>
    </citation>
    <scope>NUCLEOTIDE SEQUENCE [LARGE SCALE GENOMIC DNA]</scope>
    <source>
        <strain evidence="2">G3</strain>
    </source>
</reference>
<keyword evidence="3" id="KW-1185">Reference proteome</keyword>
<evidence type="ECO:0000313" key="2">
    <source>
        <dbReference type="EMBL" id="EAY09973.1"/>
    </source>
</evidence>
<evidence type="ECO:0000256" key="1">
    <source>
        <dbReference type="SAM" id="MobiDB-lite"/>
    </source>
</evidence>
<evidence type="ECO:0000313" key="3">
    <source>
        <dbReference type="Proteomes" id="UP000001542"/>
    </source>
</evidence>
<sequence length="163" mass="18644">MAEEDEFEIPLTWDPALDLFLSKPVEEQKKPNNWTSQTMSIYSNAQSFLTVINGDKPPPPPPPPKRNVGGTKEELLRKIILKPLSPRKKVIIPGTKVLVKQRNKYGIEQIICQRNKRKIMSALEPALELFNPDDFQEDTSRSKSTVRAFTIPMKESLLKGFRK</sequence>
<protein>
    <submittedName>
        <fullName evidence="2">Uncharacterized protein</fullName>
    </submittedName>
</protein>
<dbReference type="AlphaFoldDB" id="A2EBE3"/>
<dbReference type="EMBL" id="DS113346">
    <property type="protein sequence ID" value="EAY09973.1"/>
    <property type="molecule type" value="Genomic_DNA"/>
</dbReference>
<feature type="region of interest" description="Disordered" evidence="1">
    <location>
        <begin position="50"/>
        <end position="70"/>
    </location>
</feature>